<keyword evidence="2" id="KW-1185">Reference proteome</keyword>
<name>A0A4R2EUX7_9BACT</name>
<gene>
    <name evidence="1" type="ORF">CLV25_10110</name>
</gene>
<reference evidence="1 2" key="1">
    <citation type="submission" date="2019-03" db="EMBL/GenBank/DDBJ databases">
        <title>Genomic Encyclopedia of Archaeal and Bacterial Type Strains, Phase II (KMG-II): from individual species to whole genera.</title>
        <authorList>
            <person name="Goeker M."/>
        </authorList>
    </citation>
    <scope>NUCLEOTIDE SEQUENCE [LARGE SCALE GENOMIC DNA]</scope>
    <source>
        <strain evidence="1 2">RL-C</strain>
    </source>
</reference>
<sequence>MLKWKTLKSKTCHYLFGVVAGFASYVEGLLKLFCPYRTGESLQLRGPTNIGIRPKVDAPSALFFTTLRIGGGGIPLR</sequence>
<evidence type="ECO:0000313" key="1">
    <source>
        <dbReference type="EMBL" id="TCN72792.1"/>
    </source>
</evidence>
<comment type="caution">
    <text evidence="1">The sequence shown here is derived from an EMBL/GenBank/DDBJ whole genome shotgun (WGS) entry which is preliminary data.</text>
</comment>
<organism evidence="1 2">
    <name type="scientific">Acetobacteroides hydrogenigenes</name>
    <dbReference type="NCBI Taxonomy" id="979970"/>
    <lineage>
        <taxon>Bacteria</taxon>
        <taxon>Pseudomonadati</taxon>
        <taxon>Bacteroidota</taxon>
        <taxon>Bacteroidia</taxon>
        <taxon>Bacteroidales</taxon>
        <taxon>Rikenellaceae</taxon>
        <taxon>Acetobacteroides</taxon>
    </lineage>
</organism>
<dbReference type="EMBL" id="SLWB01000001">
    <property type="protein sequence ID" value="TCN72792.1"/>
    <property type="molecule type" value="Genomic_DNA"/>
</dbReference>
<accession>A0A4R2EUX7</accession>
<protein>
    <submittedName>
        <fullName evidence="1">Uncharacterized protein</fullName>
    </submittedName>
</protein>
<dbReference type="Proteomes" id="UP000294830">
    <property type="component" value="Unassembled WGS sequence"/>
</dbReference>
<dbReference type="AlphaFoldDB" id="A0A4R2EUX7"/>
<dbReference type="RefSeq" id="WP_131837584.1">
    <property type="nucleotide sequence ID" value="NZ_SLWB01000001.1"/>
</dbReference>
<evidence type="ECO:0000313" key="2">
    <source>
        <dbReference type="Proteomes" id="UP000294830"/>
    </source>
</evidence>
<proteinExistence type="predicted"/>